<dbReference type="InterPro" id="IPR036365">
    <property type="entry name" value="PGBD-like_sf"/>
</dbReference>
<dbReference type="HOGENOM" id="CLU_031460_0_0_11"/>
<dbReference type="SMART" id="SM00530">
    <property type="entry name" value="HTH_XRE"/>
    <property type="match status" value="1"/>
</dbReference>
<reference evidence="4" key="1">
    <citation type="submission" date="2009-02" db="EMBL/GenBank/DDBJ databases">
        <title>Annotation of Streptomyces viridochromogenes strain DSM 40736.</title>
        <authorList>
            <consortium name="The Broad Institute Genome Sequencing Platform"/>
            <consortium name="Broad Institute Microbial Sequencing Center"/>
            <person name="Fischbach M."/>
            <person name="Godfrey P."/>
            <person name="Ward D."/>
            <person name="Young S."/>
            <person name="Zeng Q."/>
            <person name="Koehrsen M."/>
            <person name="Alvarado L."/>
            <person name="Berlin A.M."/>
            <person name="Bochicchio J."/>
            <person name="Borenstein D."/>
            <person name="Chapman S.B."/>
            <person name="Chen Z."/>
            <person name="Engels R."/>
            <person name="Freedman E."/>
            <person name="Gellesch M."/>
            <person name="Goldberg J."/>
            <person name="Griggs A."/>
            <person name="Gujja S."/>
            <person name="Heilman E.R."/>
            <person name="Heiman D.I."/>
            <person name="Hepburn T.A."/>
            <person name="Howarth C."/>
            <person name="Jen D."/>
            <person name="Larson L."/>
            <person name="Lewis B."/>
            <person name="Mehta T."/>
            <person name="Park D."/>
            <person name="Pearson M."/>
            <person name="Richards J."/>
            <person name="Roberts A."/>
            <person name="Saif S."/>
            <person name="Shea T.D."/>
            <person name="Shenoy N."/>
            <person name="Sisk P."/>
            <person name="Stolte C."/>
            <person name="Sykes S.N."/>
            <person name="Thomson T."/>
            <person name="Walk T."/>
            <person name="White J."/>
            <person name="Yandava C."/>
            <person name="Straight P."/>
            <person name="Clardy J."/>
            <person name="Hung D."/>
            <person name="Kolter R."/>
            <person name="Mekalanos J."/>
            <person name="Walker S."/>
            <person name="Walsh C.T."/>
            <person name="Wieland-Brown L.C."/>
            <person name="Haas B."/>
            <person name="Nusbaum C."/>
            <person name="Birren B."/>
        </authorList>
    </citation>
    <scope>NUCLEOTIDE SEQUENCE [LARGE SCALE GENOMIC DNA]</scope>
    <source>
        <strain evidence="4">DSM 40736 / JCM 4977 / BCRC 1201 / Tue 494</strain>
    </source>
</reference>
<evidence type="ECO:0000313" key="3">
    <source>
        <dbReference type="EMBL" id="EFL31965.1"/>
    </source>
</evidence>
<feature type="compositionally biased region" description="Low complexity" evidence="1">
    <location>
        <begin position="263"/>
        <end position="290"/>
    </location>
</feature>
<proteinExistence type="predicted"/>
<dbReference type="AlphaFoldDB" id="D9X7V7"/>
<gene>
    <name evidence="3" type="ORF">SSQG_02483</name>
</gene>
<feature type="region of interest" description="Disordered" evidence="1">
    <location>
        <begin position="263"/>
        <end position="376"/>
    </location>
</feature>
<evidence type="ECO:0000313" key="4">
    <source>
        <dbReference type="Proteomes" id="UP000004184"/>
    </source>
</evidence>
<dbReference type="CDD" id="cd00093">
    <property type="entry name" value="HTH_XRE"/>
    <property type="match status" value="1"/>
</dbReference>
<evidence type="ECO:0000259" key="2">
    <source>
        <dbReference type="PROSITE" id="PS50943"/>
    </source>
</evidence>
<dbReference type="SUPFAM" id="SSF53955">
    <property type="entry name" value="Lysozyme-like"/>
    <property type="match status" value="1"/>
</dbReference>
<sequence>MELLVPAFHTDFTLVVAAQEHLMEPLCQSGSATSHEHLLPVKLKPVQKQTWPDAQSTAVGAAGAADAEPGTARAVTAAALTARTASSGFVRVCRRTERRMSLVSSKVVTRWFGRPDAGKARPGRARRAGPAGMPGCRDAAQLARSTTVGTATGRLWWHSDASRRPTSALWGIRGGNPMPECPETERFAALLRSLKIRSGLSYEALARKSGLAGSTLHRYCRGTSVPQDYGSVHRLATVCGATPEERRTLHRLWALADAAKAAGAGEETAGTAGTAETAARTETAETAARTETAETEPEAEERDPGAGGAGAGPAPDRPAEPAATAATDRQTEPNGTAATDRQTEPNGTTATDRPTEPEGTTATDLPDARPDARSHRRRLRATVVAAVLLATLGVATWTLSNGRASSNSDGGGGHGTGDSRTLFSAGCPTTIAMGEHDACVKEVQRLLHTKGADIDVDGDFGPQTLRRVTAFQVLAGLQPNGVVEEPTKKALYTSRVRMTVWPQEKVRQRVREVFPEAPDKAVAIADCQSFLDPLHILPNTNGTRNWGLFQISDARLRDLKGTPRQALDPEWNIQAARKLWSRERDFGDWPHCARAAGATPSPGGSS</sequence>
<dbReference type="eggNOG" id="COG3409">
    <property type="taxonomic scope" value="Bacteria"/>
</dbReference>
<dbReference type="Gene3D" id="1.10.260.40">
    <property type="entry name" value="lambda repressor-like DNA-binding domains"/>
    <property type="match status" value="1"/>
</dbReference>
<accession>D9X7V7</accession>
<dbReference type="STRING" id="591159.SSQG_02483"/>
<dbReference type="Pfam" id="PF13560">
    <property type="entry name" value="HTH_31"/>
    <property type="match status" value="1"/>
</dbReference>
<feature type="compositionally biased region" description="Polar residues" evidence="1">
    <location>
        <begin position="332"/>
        <end position="363"/>
    </location>
</feature>
<dbReference type="InterPro" id="IPR001387">
    <property type="entry name" value="Cro/C1-type_HTH"/>
</dbReference>
<protein>
    <submittedName>
        <fullName evidence="3">Predicted protein</fullName>
    </submittedName>
</protein>
<dbReference type="SUPFAM" id="SSF47090">
    <property type="entry name" value="PGBD-like"/>
    <property type="match status" value="1"/>
</dbReference>
<dbReference type="GO" id="GO:0003677">
    <property type="term" value="F:DNA binding"/>
    <property type="evidence" value="ECO:0007669"/>
    <property type="project" value="InterPro"/>
</dbReference>
<dbReference type="EMBL" id="GG657757">
    <property type="protein sequence ID" value="EFL31965.1"/>
    <property type="molecule type" value="Genomic_DNA"/>
</dbReference>
<dbReference type="Pfam" id="PF01471">
    <property type="entry name" value="PG_binding_1"/>
    <property type="match status" value="1"/>
</dbReference>
<dbReference type="PROSITE" id="PS50943">
    <property type="entry name" value="HTH_CROC1"/>
    <property type="match status" value="1"/>
</dbReference>
<dbReference type="InterPro" id="IPR002477">
    <property type="entry name" value="Peptidoglycan-bd-like"/>
</dbReference>
<dbReference type="SUPFAM" id="SSF47413">
    <property type="entry name" value="lambda repressor-like DNA-binding domains"/>
    <property type="match status" value="1"/>
</dbReference>
<evidence type="ECO:0000256" key="1">
    <source>
        <dbReference type="SAM" id="MobiDB-lite"/>
    </source>
</evidence>
<organism evidence="3 4">
    <name type="scientific">Streptomyces viridochromogenes (strain DSM 40736 / JCM 4977 / BCRC 1201 / Tue 494)</name>
    <dbReference type="NCBI Taxonomy" id="591159"/>
    <lineage>
        <taxon>Bacteria</taxon>
        <taxon>Bacillati</taxon>
        <taxon>Actinomycetota</taxon>
        <taxon>Actinomycetes</taxon>
        <taxon>Kitasatosporales</taxon>
        <taxon>Streptomycetaceae</taxon>
        <taxon>Streptomyces</taxon>
    </lineage>
</organism>
<feature type="domain" description="HTH cro/C1-type" evidence="2">
    <location>
        <begin position="191"/>
        <end position="246"/>
    </location>
</feature>
<dbReference type="InterPro" id="IPR010982">
    <property type="entry name" value="Lambda_DNA-bd_dom_sf"/>
</dbReference>
<dbReference type="InterPro" id="IPR023346">
    <property type="entry name" value="Lysozyme-like_dom_sf"/>
</dbReference>
<dbReference type="Gene3D" id="1.10.101.10">
    <property type="entry name" value="PGBD-like superfamily/PGBD"/>
    <property type="match status" value="1"/>
</dbReference>
<dbReference type="Proteomes" id="UP000004184">
    <property type="component" value="Unassembled WGS sequence"/>
</dbReference>
<name>D9X7V7_STRVT</name>
<dbReference type="eggNOG" id="COG0741">
    <property type="taxonomic scope" value="Bacteria"/>
</dbReference>
<feature type="region of interest" description="Disordered" evidence="1">
    <location>
        <begin position="114"/>
        <end position="136"/>
    </location>
</feature>
<dbReference type="InterPro" id="IPR036366">
    <property type="entry name" value="PGBDSf"/>
</dbReference>
<keyword evidence="4" id="KW-1185">Reference proteome</keyword>